<reference evidence="16 17" key="1">
    <citation type="journal article" date="2022" name="Res Sq">
        <title>Evolution of multicellular longitudinally dividing oral cavity symbionts (Neisseriaceae).</title>
        <authorList>
            <person name="Nyongesa S."/>
            <person name="Weber P."/>
            <person name="Bernet E."/>
            <person name="Pullido F."/>
            <person name="Nieckarz M."/>
            <person name="Delaby M."/>
            <person name="Nieves C."/>
            <person name="Viehboeck T."/>
            <person name="Krause N."/>
            <person name="Rivera-Millot A."/>
            <person name="Nakamura A."/>
            <person name="Vischer N."/>
            <person name="VanNieuwenhze M."/>
            <person name="Brun Y."/>
            <person name="Cava F."/>
            <person name="Bulgheresi S."/>
            <person name="Veyrier F."/>
        </authorList>
    </citation>
    <scope>NUCLEOTIDE SEQUENCE [LARGE SCALE GENOMIC DNA]</scope>
    <source>
        <strain evidence="16 17">SN4</strain>
    </source>
</reference>
<dbReference type="Proteomes" id="UP000832011">
    <property type="component" value="Chromosome"/>
</dbReference>
<evidence type="ECO:0000256" key="11">
    <source>
        <dbReference type="ARBA" id="ARBA00023004"/>
    </source>
</evidence>
<evidence type="ECO:0000256" key="3">
    <source>
        <dbReference type="ARBA" id="ARBA00006501"/>
    </source>
</evidence>
<evidence type="ECO:0000313" key="17">
    <source>
        <dbReference type="Proteomes" id="UP000832011"/>
    </source>
</evidence>
<keyword evidence="9 14" id="KW-1133">Transmembrane helix</keyword>
<comment type="function">
    <text evidence="14 15">Catalyzes the oxidation of protoporphyrinogen IX to protoporphyrin IX.</text>
</comment>
<dbReference type="RefSeq" id="WP_058305238.1">
    <property type="nucleotide sequence ID" value="NZ_CABKVG010000006.1"/>
</dbReference>
<dbReference type="PIRSF" id="PIRSF004638">
    <property type="entry name" value="UCP004638"/>
    <property type="match status" value="1"/>
</dbReference>
<comment type="pathway">
    <text evidence="2 14 15">Porphyrin-containing compound metabolism; protoporphyrin-IX biosynthesis; protoporphyrin-IX from protoporphyrinogen-IX: step 1/1.</text>
</comment>
<keyword evidence="11 14" id="KW-0408">Iron</keyword>
<feature type="binding site" description="axial binding residue" evidence="14">
    <location>
        <position position="82"/>
    </location>
    <ligand>
        <name>heme</name>
        <dbReference type="ChEBI" id="CHEBI:30413"/>
    </ligand>
    <ligandPart>
        <name>Fe</name>
        <dbReference type="ChEBI" id="CHEBI:18248"/>
    </ligandPart>
</feature>
<evidence type="ECO:0000256" key="7">
    <source>
        <dbReference type="ARBA" id="ARBA00022692"/>
    </source>
</evidence>
<protein>
    <recommendedName>
        <fullName evidence="4 14">Protoporphyrinogen IX oxidase</fullName>
        <shortName evidence="14">PPO</shortName>
        <ecNumber evidence="14 15">1.3.99.-</ecNumber>
    </recommendedName>
</protein>
<keyword evidence="6 14" id="KW-0349">Heme</keyword>
<dbReference type="InterPro" id="IPR005265">
    <property type="entry name" value="HemJ-like"/>
</dbReference>
<dbReference type="EC" id="1.3.99.-" evidence="14 15"/>
<feature type="transmembrane region" description="Helical" evidence="14">
    <location>
        <begin position="115"/>
        <end position="135"/>
    </location>
</feature>
<evidence type="ECO:0000256" key="14">
    <source>
        <dbReference type="HAMAP-Rule" id="MF_02239"/>
    </source>
</evidence>
<keyword evidence="17" id="KW-1185">Reference proteome</keyword>
<feature type="transmembrane region" description="Helical" evidence="14">
    <location>
        <begin position="77"/>
        <end position="95"/>
    </location>
</feature>
<name>A0ABY4E7W9_9NEIS</name>
<feature type="transmembrane region" description="Helical" evidence="14">
    <location>
        <begin position="6"/>
        <end position="23"/>
    </location>
</feature>
<comment type="catalytic activity">
    <reaction evidence="13 14 15">
        <text>protoporphyrinogen IX + 3 A = protoporphyrin IX + 3 AH2</text>
        <dbReference type="Rhea" id="RHEA:62000"/>
        <dbReference type="ChEBI" id="CHEBI:13193"/>
        <dbReference type="ChEBI" id="CHEBI:17499"/>
        <dbReference type="ChEBI" id="CHEBI:57306"/>
        <dbReference type="ChEBI" id="CHEBI:57307"/>
    </reaction>
</comment>
<sequence length="138" mass="16195">MYLWLKLLHVFFTIMWFAGLFALPRLLVNLSQLTTGTVEYQRLLAMASKLMRYMTPMGILALLFGLLTVIVGHFWSGWAHSKITLGVVLLGYHFYSWRLLQDFREGRSAYSQRWYRIYSEVPIVMMALALYLAVFKPF</sequence>
<comment type="subunit">
    <text evidence="14">Homodimer.</text>
</comment>
<keyword evidence="12 14" id="KW-0472">Membrane</keyword>
<evidence type="ECO:0000256" key="4">
    <source>
        <dbReference type="ARBA" id="ARBA00017504"/>
    </source>
</evidence>
<comment type="cofactor">
    <cofactor evidence="14 15">
        <name>heme b</name>
        <dbReference type="ChEBI" id="CHEBI:60344"/>
    </cofactor>
    <text evidence="14 15">Binds 1 heme b (iron(II)-protoporphyrin IX) group per subunit.</text>
</comment>
<evidence type="ECO:0000256" key="10">
    <source>
        <dbReference type="ARBA" id="ARBA00023002"/>
    </source>
</evidence>
<organism evidence="16 17">
    <name type="scientific">Vitreoscilla massiliensis</name>
    <dbReference type="NCBI Taxonomy" id="1689272"/>
    <lineage>
        <taxon>Bacteria</taxon>
        <taxon>Pseudomonadati</taxon>
        <taxon>Pseudomonadota</taxon>
        <taxon>Betaproteobacteria</taxon>
        <taxon>Neisseriales</taxon>
        <taxon>Neisseriaceae</taxon>
        <taxon>Vitreoscilla</taxon>
    </lineage>
</organism>
<keyword evidence="8 14" id="KW-0479">Metal-binding</keyword>
<feature type="binding site" description="axial binding residue" evidence="14">
    <location>
        <position position="9"/>
    </location>
    <ligand>
        <name>heme</name>
        <dbReference type="ChEBI" id="CHEBI:30413"/>
    </ligand>
    <ligandPart>
        <name>Fe</name>
        <dbReference type="ChEBI" id="CHEBI:18248"/>
    </ligandPart>
</feature>
<evidence type="ECO:0000256" key="12">
    <source>
        <dbReference type="ARBA" id="ARBA00023136"/>
    </source>
</evidence>
<evidence type="ECO:0000256" key="5">
    <source>
        <dbReference type="ARBA" id="ARBA00022475"/>
    </source>
</evidence>
<dbReference type="PANTHER" id="PTHR40255">
    <property type="entry name" value="UPF0093 MEMBRANE PROTEIN SLR1790"/>
    <property type="match status" value="1"/>
</dbReference>
<evidence type="ECO:0000313" key="16">
    <source>
        <dbReference type="EMBL" id="UOO90990.1"/>
    </source>
</evidence>
<evidence type="ECO:0000256" key="13">
    <source>
        <dbReference type="ARBA" id="ARBA00048390"/>
    </source>
</evidence>
<comment type="similarity">
    <text evidence="3 14 15">Belongs to the HemJ family.</text>
</comment>
<feature type="transmembrane region" description="Helical" evidence="14">
    <location>
        <begin position="50"/>
        <end position="71"/>
    </location>
</feature>
<proteinExistence type="inferred from homology"/>
<keyword evidence="7 14" id="KW-0812">Transmembrane</keyword>
<evidence type="ECO:0000256" key="2">
    <source>
        <dbReference type="ARBA" id="ARBA00005073"/>
    </source>
</evidence>
<evidence type="ECO:0000256" key="8">
    <source>
        <dbReference type="ARBA" id="ARBA00022723"/>
    </source>
</evidence>
<gene>
    <name evidence="16" type="ORF">LVJ82_08510</name>
</gene>
<keyword evidence="10 14" id="KW-0560">Oxidoreductase</keyword>
<dbReference type="EMBL" id="CP091511">
    <property type="protein sequence ID" value="UOO90990.1"/>
    <property type="molecule type" value="Genomic_DNA"/>
</dbReference>
<evidence type="ECO:0000256" key="1">
    <source>
        <dbReference type="ARBA" id="ARBA00004651"/>
    </source>
</evidence>
<evidence type="ECO:0000256" key="15">
    <source>
        <dbReference type="PIRNR" id="PIRNR004638"/>
    </source>
</evidence>
<dbReference type="PANTHER" id="PTHR40255:SF1">
    <property type="entry name" value="PROTOPORPHYRINOGEN IX OXIDASE"/>
    <property type="match status" value="1"/>
</dbReference>
<comment type="subcellular location">
    <subcellularLocation>
        <location evidence="1 14">Cell membrane</location>
        <topology evidence="1 14">Multi-pass membrane protein</topology>
    </subcellularLocation>
</comment>
<evidence type="ECO:0000256" key="6">
    <source>
        <dbReference type="ARBA" id="ARBA00022617"/>
    </source>
</evidence>
<evidence type="ECO:0000256" key="9">
    <source>
        <dbReference type="ARBA" id="ARBA00022989"/>
    </source>
</evidence>
<dbReference type="HAMAP" id="MF_02239">
    <property type="entry name" value="HemJ"/>
    <property type="match status" value="1"/>
</dbReference>
<accession>A0ABY4E7W9</accession>
<keyword evidence="5 14" id="KW-1003">Cell membrane</keyword>
<dbReference type="Pfam" id="PF03653">
    <property type="entry name" value="UPF0093"/>
    <property type="match status" value="1"/>
</dbReference>